<name>A0A6A7ALY5_9PLEO</name>
<reference evidence="3" key="1">
    <citation type="submission" date="2020-01" db="EMBL/GenBank/DDBJ databases">
        <authorList>
            <consortium name="DOE Joint Genome Institute"/>
            <person name="Haridas S."/>
            <person name="Albert R."/>
            <person name="Binder M."/>
            <person name="Bloem J."/>
            <person name="Labutti K."/>
            <person name="Salamov A."/>
            <person name="Andreopoulos B."/>
            <person name="Baker S.E."/>
            <person name="Barry K."/>
            <person name="Bills G."/>
            <person name="Bluhm B.H."/>
            <person name="Cannon C."/>
            <person name="Castanera R."/>
            <person name="Culley D.E."/>
            <person name="Daum C."/>
            <person name="Ezra D."/>
            <person name="Gonzalez J.B."/>
            <person name="Henrissat B."/>
            <person name="Kuo A."/>
            <person name="Liang C."/>
            <person name="Lipzen A."/>
            <person name="Lutzoni F."/>
            <person name="Magnuson J."/>
            <person name="Mondo S."/>
            <person name="Nolan M."/>
            <person name="Ohm R."/>
            <person name="Pangilinan J."/>
            <person name="Park H.-J."/>
            <person name="Ramirez L."/>
            <person name="Alfaro M."/>
            <person name="Sun H."/>
            <person name="Tritt A."/>
            <person name="Yoshinaga Y."/>
            <person name="Zwiers L.-H."/>
            <person name="Turgeon B.G."/>
            <person name="Goodwin S.B."/>
            <person name="Spatafora J.W."/>
            <person name="Crous P.W."/>
            <person name="Grigoriev I.V."/>
        </authorList>
    </citation>
    <scope>NUCLEOTIDE SEQUENCE</scope>
    <source>
        <strain evidence="3">IPT5</strain>
    </source>
</reference>
<dbReference type="Pfam" id="PF09362">
    <property type="entry name" value="DUF1996"/>
    <property type="match status" value="1"/>
</dbReference>
<evidence type="ECO:0000313" key="4">
    <source>
        <dbReference type="Proteomes" id="UP000799423"/>
    </source>
</evidence>
<feature type="compositionally biased region" description="Basic and acidic residues" evidence="1">
    <location>
        <begin position="98"/>
        <end position="116"/>
    </location>
</feature>
<feature type="region of interest" description="Disordered" evidence="1">
    <location>
        <begin position="337"/>
        <end position="388"/>
    </location>
</feature>
<organism evidence="3 4">
    <name type="scientific">Plenodomus tracheiphilus IPT5</name>
    <dbReference type="NCBI Taxonomy" id="1408161"/>
    <lineage>
        <taxon>Eukaryota</taxon>
        <taxon>Fungi</taxon>
        <taxon>Dikarya</taxon>
        <taxon>Ascomycota</taxon>
        <taxon>Pezizomycotina</taxon>
        <taxon>Dothideomycetes</taxon>
        <taxon>Pleosporomycetidae</taxon>
        <taxon>Pleosporales</taxon>
        <taxon>Pleosporineae</taxon>
        <taxon>Leptosphaeriaceae</taxon>
        <taxon>Plenodomus</taxon>
    </lineage>
</organism>
<feature type="compositionally biased region" description="Low complexity" evidence="1">
    <location>
        <begin position="65"/>
        <end position="79"/>
    </location>
</feature>
<proteinExistence type="predicted"/>
<dbReference type="Proteomes" id="UP000799423">
    <property type="component" value="Unassembled WGS sequence"/>
</dbReference>
<feature type="domain" description="DUF1996" evidence="2">
    <location>
        <begin position="407"/>
        <end position="571"/>
    </location>
</feature>
<dbReference type="PANTHER" id="PTHR43662">
    <property type="match status" value="1"/>
</dbReference>
<dbReference type="OrthoDB" id="74764at2759"/>
<gene>
    <name evidence="3" type="ORF">T440DRAFT_411105</name>
</gene>
<accession>A0A6A7ALY5</accession>
<dbReference type="InterPro" id="IPR018535">
    <property type="entry name" value="DUF1996"/>
</dbReference>
<dbReference type="AlphaFoldDB" id="A0A6A7ALY5"/>
<feature type="non-terminal residue" evidence="3">
    <location>
        <position position="1"/>
    </location>
</feature>
<evidence type="ECO:0000256" key="1">
    <source>
        <dbReference type="SAM" id="MobiDB-lite"/>
    </source>
</evidence>
<feature type="region of interest" description="Disordered" evidence="1">
    <location>
        <begin position="17"/>
        <end position="120"/>
    </location>
</feature>
<dbReference type="EMBL" id="MU006458">
    <property type="protein sequence ID" value="KAF2843952.1"/>
    <property type="molecule type" value="Genomic_DNA"/>
</dbReference>
<evidence type="ECO:0000259" key="2">
    <source>
        <dbReference type="Pfam" id="PF09362"/>
    </source>
</evidence>
<keyword evidence="4" id="KW-1185">Reference proteome</keyword>
<protein>
    <recommendedName>
        <fullName evidence="2">DUF1996 domain-containing protein</fullName>
    </recommendedName>
</protein>
<dbReference type="PANTHER" id="PTHR43662:SF7">
    <property type="entry name" value="DUF1996 DOMAIN-CONTAINING PROTEIN"/>
    <property type="match status" value="1"/>
</dbReference>
<sequence>DEKKLSEIESELNKYAGATNQVNIIPPTQLESSAAAEQHATGPDVTGPDATGPNATGPDAAEQYATEQNATEQNTTEQNVVKPDVTVNTLNPGATHANAEDGPSKHGKMKIERPNESKMSTTRLVDDKLNMAWDVNVNDTHVESSLQNLDKEAFGHIMRNSQARYCVRYGSADARSARFESTLPAGSRYQETRDVTQRSNRIVERIVQFHRDSKTALPMNILSKVKILLVYWDSKRGVGYEAEVDVLAPDFPERRPHTRCFIYLDPALYAKYGLVNDTGYSHETRSTMKLLMEGNDDRQKSITLHNIAVRLENDFERMWMSGVPDRPEPLRELAHERKMVSRRTRSPHATAEPSASPPLVKPPISIRQPTTLPKTLHEQAPTGKKPGMSLKQRFHMDFLELFDLAENVTYYFLFGNRIMAFPPGFKMIAGDAGKRNAFVPTLDIPQSLWGPDEKSPKALAEKAIGFNCLNYSGSAEGALTRHMLPNKSFIDSNCADGLRLELMFPSCWNGISLDADDHKSHVAYPDLVMEGACPADHETRIPALFFETIWNTSVFRNSSGHFLLSNGDQTAGNWQLHKFIGPDRRLLHLFFAAPISSRPMYSTTASRSCQRKLSWTSVRSLR</sequence>
<evidence type="ECO:0000313" key="3">
    <source>
        <dbReference type="EMBL" id="KAF2843952.1"/>
    </source>
</evidence>